<organism evidence="2 3">
    <name type="scientific">Melanomma pulvis-pyrius CBS 109.77</name>
    <dbReference type="NCBI Taxonomy" id="1314802"/>
    <lineage>
        <taxon>Eukaryota</taxon>
        <taxon>Fungi</taxon>
        <taxon>Dikarya</taxon>
        <taxon>Ascomycota</taxon>
        <taxon>Pezizomycotina</taxon>
        <taxon>Dothideomycetes</taxon>
        <taxon>Pleosporomycetidae</taxon>
        <taxon>Pleosporales</taxon>
        <taxon>Melanommataceae</taxon>
        <taxon>Melanomma</taxon>
    </lineage>
</organism>
<reference evidence="2" key="1">
    <citation type="journal article" date="2020" name="Stud. Mycol.">
        <title>101 Dothideomycetes genomes: a test case for predicting lifestyles and emergence of pathogens.</title>
        <authorList>
            <person name="Haridas S."/>
            <person name="Albert R."/>
            <person name="Binder M."/>
            <person name="Bloem J."/>
            <person name="Labutti K."/>
            <person name="Salamov A."/>
            <person name="Andreopoulos B."/>
            <person name="Baker S."/>
            <person name="Barry K."/>
            <person name="Bills G."/>
            <person name="Bluhm B."/>
            <person name="Cannon C."/>
            <person name="Castanera R."/>
            <person name="Culley D."/>
            <person name="Daum C."/>
            <person name="Ezra D."/>
            <person name="Gonzalez J."/>
            <person name="Henrissat B."/>
            <person name="Kuo A."/>
            <person name="Liang C."/>
            <person name="Lipzen A."/>
            <person name="Lutzoni F."/>
            <person name="Magnuson J."/>
            <person name="Mondo S."/>
            <person name="Nolan M."/>
            <person name="Ohm R."/>
            <person name="Pangilinan J."/>
            <person name="Park H.-J."/>
            <person name="Ramirez L."/>
            <person name="Alfaro M."/>
            <person name="Sun H."/>
            <person name="Tritt A."/>
            <person name="Yoshinaga Y."/>
            <person name="Zwiers L.-H."/>
            <person name="Turgeon B."/>
            <person name="Goodwin S."/>
            <person name="Spatafora J."/>
            <person name="Crous P."/>
            <person name="Grigoriev I."/>
        </authorList>
    </citation>
    <scope>NUCLEOTIDE SEQUENCE</scope>
    <source>
        <strain evidence="2">CBS 109.77</strain>
    </source>
</reference>
<evidence type="ECO:0000313" key="3">
    <source>
        <dbReference type="Proteomes" id="UP000799757"/>
    </source>
</evidence>
<evidence type="ECO:0008006" key="4">
    <source>
        <dbReference type="Google" id="ProtNLM"/>
    </source>
</evidence>
<gene>
    <name evidence="2" type="ORF">K505DRAFT_370407</name>
</gene>
<sequence>MAEGSISISIRQARRGKIELAPQAQLGEARDTNDDWTGKTDAKERRKAQNRLHQRAWRRRKADAKSMMVKGHDDVGCSQPEHESITLAFQQATAALVNRPSETREVASVRRCTGRVEWTEWSEDTSSTATTSPFQPLSTNMHSATPLNIRDLMSINLRSTPTAPSSITTDPNPITITTTKSPKRPKLIPPLIPYFQPGTSSSYPPFVITFPLSPDHHLITLIQYNVFRGIHTNIILCRIYSAIPSECNLSLTISSLPIPSTPPPTFLPTPTQLVVPHANWIDSIPCARLRDNLIHAQGSYDEDELCEDVCGGLYEGFDDCRQRGLLVWSEPWMVESWEVSEGFAAKWGWLLEGCEEMWRSTDHWRRERGEEALGRVWEVGQGGDVARWEW</sequence>
<evidence type="ECO:0000256" key="1">
    <source>
        <dbReference type="SAM" id="MobiDB-lite"/>
    </source>
</evidence>
<dbReference type="PANTHER" id="PTHR38116:SF1">
    <property type="entry name" value="BZIP DOMAIN-CONTAINING PROTEIN"/>
    <property type="match status" value="1"/>
</dbReference>
<feature type="region of interest" description="Disordered" evidence="1">
    <location>
        <begin position="25"/>
        <end position="78"/>
    </location>
</feature>
<feature type="compositionally biased region" description="Basic residues" evidence="1">
    <location>
        <begin position="45"/>
        <end position="62"/>
    </location>
</feature>
<feature type="compositionally biased region" description="Basic and acidic residues" evidence="1">
    <location>
        <begin position="28"/>
        <end position="44"/>
    </location>
</feature>
<protein>
    <recommendedName>
        <fullName evidence="4">BZIP domain-containing protein</fullName>
    </recommendedName>
</protein>
<dbReference type="InterPro" id="IPR021833">
    <property type="entry name" value="DUF3425"/>
</dbReference>
<dbReference type="OrthoDB" id="2245989at2759"/>
<dbReference type="AlphaFoldDB" id="A0A6A6XUF3"/>
<dbReference type="Proteomes" id="UP000799757">
    <property type="component" value="Unassembled WGS sequence"/>
</dbReference>
<accession>A0A6A6XUF3</accession>
<evidence type="ECO:0000313" key="2">
    <source>
        <dbReference type="EMBL" id="KAF2800201.1"/>
    </source>
</evidence>
<feature type="region of interest" description="Disordered" evidence="1">
    <location>
        <begin position="161"/>
        <end position="182"/>
    </location>
</feature>
<keyword evidence="3" id="KW-1185">Reference proteome</keyword>
<dbReference type="EMBL" id="MU001751">
    <property type="protein sequence ID" value="KAF2800201.1"/>
    <property type="molecule type" value="Genomic_DNA"/>
</dbReference>
<dbReference type="PANTHER" id="PTHR38116">
    <property type="entry name" value="CHROMOSOME 7, WHOLE GENOME SHOTGUN SEQUENCE"/>
    <property type="match status" value="1"/>
</dbReference>
<proteinExistence type="predicted"/>
<feature type="compositionally biased region" description="Low complexity" evidence="1">
    <location>
        <begin position="164"/>
        <end position="179"/>
    </location>
</feature>
<name>A0A6A6XUF3_9PLEO</name>
<dbReference type="Pfam" id="PF11905">
    <property type="entry name" value="DUF3425"/>
    <property type="match status" value="1"/>
</dbReference>
<dbReference type="CDD" id="cd14688">
    <property type="entry name" value="bZIP_YAP"/>
    <property type="match status" value="1"/>
</dbReference>